<dbReference type="Gene3D" id="1.25.40.10">
    <property type="entry name" value="Tetratricopeptide repeat domain"/>
    <property type="match status" value="1"/>
</dbReference>
<protein>
    <submittedName>
        <fullName evidence="8">Cytochrome c-type biogenesis protein cycH</fullName>
    </submittedName>
</protein>
<dbReference type="InterPro" id="IPR017560">
    <property type="entry name" value="Cyt_c_biogenesis_CcmI"/>
</dbReference>
<dbReference type="GO" id="GO:0005886">
    <property type="term" value="C:plasma membrane"/>
    <property type="evidence" value="ECO:0007669"/>
    <property type="project" value="TreeGrafter"/>
</dbReference>
<dbReference type="SUPFAM" id="SSF48452">
    <property type="entry name" value="TPR-like"/>
    <property type="match status" value="1"/>
</dbReference>
<feature type="transmembrane region" description="Helical" evidence="6">
    <location>
        <begin position="99"/>
        <end position="121"/>
    </location>
</feature>
<dbReference type="RefSeq" id="WP_052379320.1">
    <property type="nucleotide sequence ID" value="NZ_BBIO01000007.1"/>
</dbReference>
<evidence type="ECO:0000259" key="7">
    <source>
        <dbReference type="Pfam" id="PF23914"/>
    </source>
</evidence>
<keyword evidence="9" id="KW-1185">Reference proteome</keyword>
<dbReference type="InterPro" id="IPR056413">
    <property type="entry name" value="TPR_CcmH_CycH"/>
</dbReference>
<dbReference type="NCBIfam" id="TIGR03142">
    <property type="entry name" value="cytochro_ccmI"/>
    <property type="match status" value="1"/>
</dbReference>
<feature type="transmembrane region" description="Helical" evidence="6">
    <location>
        <begin position="6"/>
        <end position="27"/>
    </location>
</feature>
<dbReference type="PANTHER" id="PTHR47870">
    <property type="entry name" value="CYTOCHROME C-TYPE BIOGENESIS PROTEIN CCMH"/>
    <property type="match status" value="1"/>
</dbReference>
<keyword evidence="6" id="KW-1133">Transmembrane helix</keyword>
<evidence type="ECO:0000256" key="3">
    <source>
        <dbReference type="ARBA" id="ARBA00022748"/>
    </source>
</evidence>
<evidence type="ECO:0000256" key="4">
    <source>
        <dbReference type="ARBA" id="ARBA00022803"/>
    </source>
</evidence>
<dbReference type="InterPro" id="IPR011990">
    <property type="entry name" value="TPR-like_helical_dom_sf"/>
</dbReference>
<dbReference type="Pfam" id="PF23914">
    <property type="entry name" value="TPR_CcmH_CycH"/>
    <property type="match status" value="1"/>
</dbReference>
<dbReference type="STRING" id="1333998.M2A_1663"/>
<keyword evidence="6" id="KW-0472">Membrane</keyword>
<keyword evidence="2" id="KW-0677">Repeat</keyword>
<dbReference type="GO" id="GO:0030313">
    <property type="term" value="C:cell envelope"/>
    <property type="evidence" value="ECO:0007669"/>
    <property type="project" value="UniProtKB-SubCell"/>
</dbReference>
<evidence type="ECO:0000313" key="9">
    <source>
        <dbReference type="Proteomes" id="UP000028702"/>
    </source>
</evidence>
<evidence type="ECO:0000256" key="6">
    <source>
        <dbReference type="SAM" id="Phobius"/>
    </source>
</evidence>
<comment type="subcellular location">
    <subcellularLocation>
        <location evidence="1">Cell envelope</location>
    </subcellularLocation>
</comment>
<dbReference type="EMBL" id="BBIO01000007">
    <property type="protein sequence ID" value="GAK45164.1"/>
    <property type="molecule type" value="Genomic_DNA"/>
</dbReference>
<feature type="domain" description="Cytochrome c-type biogenesis protein H TPR" evidence="7">
    <location>
        <begin position="137"/>
        <end position="267"/>
    </location>
</feature>
<organism evidence="8 9">
    <name type="scientific">Tepidicaulis marinus</name>
    <dbReference type="NCBI Taxonomy" id="1333998"/>
    <lineage>
        <taxon>Bacteria</taxon>
        <taxon>Pseudomonadati</taxon>
        <taxon>Pseudomonadota</taxon>
        <taxon>Alphaproteobacteria</taxon>
        <taxon>Hyphomicrobiales</taxon>
        <taxon>Parvibaculaceae</taxon>
        <taxon>Tepidicaulis</taxon>
    </lineage>
</organism>
<accession>A0A081BAU6</accession>
<name>A0A081BAU6_9HYPH</name>
<dbReference type="InterPro" id="IPR051263">
    <property type="entry name" value="C-type_cytochrome_biogenesis"/>
</dbReference>
<dbReference type="GO" id="GO:0017004">
    <property type="term" value="P:cytochrome complex assembly"/>
    <property type="evidence" value="ECO:0007669"/>
    <property type="project" value="UniProtKB-KW"/>
</dbReference>
<feature type="repeat" description="TPR" evidence="5">
    <location>
        <begin position="162"/>
        <end position="195"/>
    </location>
</feature>
<proteinExistence type="predicted"/>
<evidence type="ECO:0000256" key="2">
    <source>
        <dbReference type="ARBA" id="ARBA00022737"/>
    </source>
</evidence>
<dbReference type="AlphaFoldDB" id="A0A081BAU6"/>
<reference evidence="8 9" key="1">
    <citation type="submission" date="2014-07" db="EMBL/GenBank/DDBJ databases">
        <title>Tepidicaulis marinum gen. nov., sp. nov., a novel marine bacterium denitrifying nitrate to nitrous oxide strictly under microaerobic conditions.</title>
        <authorList>
            <person name="Takeuchi M."/>
            <person name="Yamagishi T."/>
            <person name="Kamagata Y."/>
            <person name="Oshima K."/>
            <person name="Hattori M."/>
            <person name="Katayama T."/>
            <person name="Hanada S."/>
            <person name="Tamaki H."/>
            <person name="Marumo K."/>
            <person name="Maeda H."/>
            <person name="Nedachi M."/>
            <person name="Iwasaki W."/>
            <person name="Suwa Y."/>
            <person name="Sakata S."/>
        </authorList>
    </citation>
    <scope>NUCLEOTIDE SEQUENCE [LARGE SCALE GENOMIC DNA]</scope>
    <source>
        <strain evidence="8 9">MA2</strain>
    </source>
</reference>
<dbReference type="eggNOG" id="COG4235">
    <property type="taxonomic scope" value="Bacteria"/>
</dbReference>
<comment type="caution">
    <text evidence="8">The sequence shown here is derived from an EMBL/GenBank/DDBJ whole genome shotgun (WGS) entry which is preliminary data.</text>
</comment>
<sequence length="294" mass="32262">MQLAAIGSWLLWPLLALLTGAVLLFVLRPLRRSPPGRERSGETLIYEEQLRELEADVERGTLSAKDADPLRREISRRLLAAADKAGEERQSRFVSLRMLKVIGFAAVIGVTGVTLTLYLALGQPGLPDQPQKARLEKPLDELSVPELVARLERRLRENPEDLRGWKIIAPIYLQLGRYDAAIEAYGRSMQLEGRTAFGLAGLAEALTLSSDGVVVPPARQAFAAALELEPEQAKARFYLALGQAQDGDVAGALREWEAIRADAPEDAPWTGMLDAAITSARRQLDAPKEEPQAE</sequence>
<dbReference type="Proteomes" id="UP000028702">
    <property type="component" value="Unassembled WGS sequence"/>
</dbReference>
<evidence type="ECO:0000256" key="5">
    <source>
        <dbReference type="PROSITE-ProRule" id="PRU00339"/>
    </source>
</evidence>
<keyword evidence="3" id="KW-0201">Cytochrome c-type biogenesis</keyword>
<keyword evidence="4 5" id="KW-0802">TPR repeat</keyword>
<gene>
    <name evidence="8" type="ORF">M2A_1663</name>
</gene>
<dbReference type="PANTHER" id="PTHR47870:SF1">
    <property type="entry name" value="CYTOCHROME C-TYPE BIOGENESIS PROTEIN CCMH"/>
    <property type="match status" value="1"/>
</dbReference>
<keyword evidence="6" id="KW-0812">Transmembrane</keyword>
<dbReference type="PROSITE" id="PS50005">
    <property type="entry name" value="TPR"/>
    <property type="match status" value="1"/>
</dbReference>
<dbReference type="InterPro" id="IPR019734">
    <property type="entry name" value="TPR_rpt"/>
</dbReference>
<evidence type="ECO:0000313" key="8">
    <source>
        <dbReference type="EMBL" id="GAK45164.1"/>
    </source>
</evidence>
<evidence type="ECO:0000256" key="1">
    <source>
        <dbReference type="ARBA" id="ARBA00004196"/>
    </source>
</evidence>